<dbReference type="Proteomes" id="UP000593594">
    <property type="component" value="Chromosome"/>
</dbReference>
<proteinExistence type="predicted"/>
<dbReference type="KEGG" id="kmn:HW532_18355"/>
<protein>
    <submittedName>
        <fullName evidence="1">Uncharacterized protein</fullName>
    </submittedName>
</protein>
<gene>
    <name evidence="1" type="ORF">HW532_18355</name>
</gene>
<evidence type="ECO:0000313" key="1">
    <source>
        <dbReference type="EMBL" id="QPC44485.1"/>
    </source>
</evidence>
<dbReference type="RefSeq" id="WP_213161855.1">
    <property type="nucleotide sequence ID" value="NZ_CP058214.1"/>
</dbReference>
<organism evidence="1 2">
    <name type="scientific">Kaustia mangrovi</name>
    <dbReference type="NCBI Taxonomy" id="2593653"/>
    <lineage>
        <taxon>Bacteria</taxon>
        <taxon>Pseudomonadati</taxon>
        <taxon>Pseudomonadota</taxon>
        <taxon>Alphaproteobacteria</taxon>
        <taxon>Hyphomicrobiales</taxon>
        <taxon>Parvibaculaceae</taxon>
        <taxon>Kaustia</taxon>
    </lineage>
</organism>
<dbReference type="AlphaFoldDB" id="A0A7S8C6U8"/>
<accession>A0A7S8C6U8</accession>
<name>A0A7S8C6U8_9HYPH</name>
<dbReference type="EMBL" id="CP058214">
    <property type="protein sequence ID" value="QPC44485.1"/>
    <property type="molecule type" value="Genomic_DNA"/>
</dbReference>
<evidence type="ECO:0000313" key="2">
    <source>
        <dbReference type="Proteomes" id="UP000593594"/>
    </source>
</evidence>
<reference evidence="1 2" key="1">
    <citation type="submission" date="2020-06" db="EMBL/GenBank/DDBJ databases">
        <title>Genome sequence of 2 isolates from Red Sea Mangroves.</title>
        <authorList>
            <person name="Sefrji F."/>
            <person name="Michoud G."/>
            <person name="Merlino G."/>
            <person name="Daffonchio D."/>
        </authorList>
    </citation>
    <scope>NUCLEOTIDE SEQUENCE [LARGE SCALE GENOMIC DNA]</scope>
    <source>
        <strain evidence="1 2">R1DC25</strain>
    </source>
</reference>
<sequence>MNDAKRKAEELARQFDNALQRKENLWRYPLADAVVTLLEQGSPVTVDTIIARMEDQASERPQNPMLRGEILKGAIERLRQIVSRKD</sequence>
<keyword evidence="2" id="KW-1185">Reference proteome</keyword>